<accession>A0A4U0EZB5</accession>
<dbReference type="EMBL" id="SUPL01000002">
    <property type="protein sequence ID" value="TJY37396.1"/>
    <property type="molecule type" value="Genomic_DNA"/>
</dbReference>
<evidence type="ECO:0000313" key="2">
    <source>
        <dbReference type="EMBL" id="TJY37396.1"/>
    </source>
</evidence>
<dbReference type="Proteomes" id="UP000307657">
    <property type="component" value="Unassembled WGS sequence"/>
</dbReference>
<keyword evidence="1" id="KW-0472">Membrane</keyword>
<evidence type="ECO:0000313" key="3">
    <source>
        <dbReference type="Proteomes" id="UP000307657"/>
    </source>
</evidence>
<reference evidence="2 3" key="1">
    <citation type="submission" date="2019-04" db="EMBL/GenBank/DDBJ databases">
        <title>Lacinutrix sp. nov., isolated from marine water.</title>
        <authorList>
            <person name="Kim W."/>
        </authorList>
    </citation>
    <scope>NUCLEOTIDE SEQUENCE [LARGE SCALE GENOMIC DNA]</scope>
    <source>
        <strain evidence="2 3">CAU 1491</strain>
    </source>
</reference>
<feature type="transmembrane region" description="Helical" evidence="1">
    <location>
        <begin position="12"/>
        <end position="34"/>
    </location>
</feature>
<evidence type="ECO:0000256" key="1">
    <source>
        <dbReference type="SAM" id="Phobius"/>
    </source>
</evidence>
<keyword evidence="1" id="KW-1133">Transmembrane helix</keyword>
<name>A0A4U0EZB5_9FLAO</name>
<dbReference type="OrthoDB" id="1004942at2"/>
<keyword evidence="1" id="KW-0812">Transmembrane</keyword>
<evidence type="ECO:0008006" key="4">
    <source>
        <dbReference type="Google" id="ProtNLM"/>
    </source>
</evidence>
<comment type="caution">
    <text evidence="2">The sequence shown here is derived from an EMBL/GenBank/DDBJ whole genome shotgun (WGS) entry which is preliminary data.</text>
</comment>
<dbReference type="RefSeq" id="WP_136841825.1">
    <property type="nucleotide sequence ID" value="NZ_SUPL01000002.1"/>
</dbReference>
<gene>
    <name evidence="2" type="ORF">E5167_05490</name>
</gene>
<proteinExistence type="predicted"/>
<keyword evidence="3" id="KW-1185">Reference proteome</keyword>
<organism evidence="2 3">
    <name type="scientific">Pontimicrobium aquaticum</name>
    <dbReference type="NCBI Taxonomy" id="2565367"/>
    <lineage>
        <taxon>Bacteria</taxon>
        <taxon>Pseudomonadati</taxon>
        <taxon>Bacteroidota</taxon>
        <taxon>Flavobacteriia</taxon>
        <taxon>Flavobacteriales</taxon>
        <taxon>Flavobacteriaceae</taxon>
        <taxon>Pontimicrobium</taxon>
    </lineage>
</organism>
<protein>
    <recommendedName>
        <fullName evidence="4">Polymer-forming cytoskeletal protein</fullName>
    </recommendedName>
</protein>
<sequence>MRIIKLKAGALQITLFITVVIALLLTLFIVLVHVHKQFSLHTNIIKETLYNTQRGIDYTLKNEVMLNTPYNVSLNNNNVQIKRDFWGMFEKVSVKSKLKNVKIEKTALLGSNLPSNLDRNALYLKDNNKPLIVAGTTQIQGTAFLPRLGIRPGIITSKPYLGSKLIYGNRKLSNDLPPISNELQSHLKQLFSIEKIYGSDEFIEHSPSQKLQNSFNDKAKVLYSNQLIDLYDTELTGYIVVYSKTKIVVKPSSSLKDIILIAPEIIIKDNVNGRFQAFATKKITLGKNCLLSYPSAIVLQDEETPTNQESSTELNNSVAIDKGSMIKGLVMFLGKVAPNNFKPQILISENAIVKGEIYCKENLELKGAVHGSVYTNNFVATQSGSVYQNHIYNGKILADRLPKEYVGLTFENSSKEVLKWLY</sequence>
<dbReference type="AlphaFoldDB" id="A0A4U0EZB5"/>